<evidence type="ECO:0000256" key="3">
    <source>
        <dbReference type="ARBA" id="ARBA00006958"/>
    </source>
</evidence>
<evidence type="ECO:0000256" key="8">
    <source>
        <dbReference type="SAM" id="MobiDB-lite"/>
    </source>
</evidence>
<evidence type="ECO:0000256" key="1">
    <source>
        <dbReference type="ARBA" id="ARBA00001968"/>
    </source>
</evidence>
<dbReference type="EMBL" id="JBJJXI010000059">
    <property type="protein sequence ID" value="KAL3398383.1"/>
    <property type="molecule type" value="Genomic_DNA"/>
</dbReference>
<dbReference type="GO" id="GO:0004518">
    <property type="term" value="F:nuclease activity"/>
    <property type="evidence" value="ECO:0007669"/>
    <property type="project" value="UniProtKB-KW"/>
</dbReference>
<evidence type="ECO:0000256" key="4">
    <source>
        <dbReference type="ARBA" id="ARBA00022722"/>
    </source>
</evidence>
<proteinExistence type="inferred from homology"/>
<comment type="caution">
    <text evidence="10">The sequence shown here is derived from an EMBL/GenBank/DDBJ whole genome shotgun (WGS) entry which is preliminary data.</text>
</comment>
<sequence length="347" mass="40214">MSLQTFNYILEKLKPTLLKNWNNLHKNPIYAEQRLAITLKFLATGDHYNNLASSFMTGDSTVSEILHETMEQLWDVFQPLHMPVPTSQSFLDISNGFYDEWSIPHCIGSIDGKHFRIKKPAHSGSLFYNYKKYFSMVLQAVVDAKKRFIVIDVAKYGSMSDAGIFRVSLLKKDIVTGLLELPSPSKFPNSNVESPYYLIGDGAYPLKPYLMKPYGKRILSPEESTYNRRFSRARCIVENAFGAIAQKWQILHTTMQHSPETVEKIIRCICVLHNILLDIENDDDVDDEEDKEEEEEDEEEEDDDDDDDCAEDDDDEEDEEEEEEEEEDLKRGEVIRKELLNWFLQNS</sequence>
<keyword evidence="6" id="KW-0378">Hydrolase</keyword>
<dbReference type="GO" id="GO:0046872">
    <property type="term" value="F:metal ion binding"/>
    <property type="evidence" value="ECO:0007669"/>
    <property type="project" value="UniProtKB-KW"/>
</dbReference>
<reference evidence="10 11" key="1">
    <citation type="journal article" date="2024" name="bioRxiv">
        <title>A reference genome for Trichogramma kaykai: A tiny desert-dwelling parasitoid wasp with competing sex-ratio distorters.</title>
        <authorList>
            <person name="Culotta J."/>
            <person name="Lindsey A.R."/>
        </authorList>
    </citation>
    <scope>NUCLEOTIDE SEQUENCE [LARGE SCALE GENOMIC DNA]</scope>
    <source>
        <strain evidence="10 11">KSX58</strain>
    </source>
</reference>
<evidence type="ECO:0000256" key="7">
    <source>
        <dbReference type="ARBA" id="ARBA00023242"/>
    </source>
</evidence>
<comment type="subcellular location">
    <subcellularLocation>
        <location evidence="2">Nucleus</location>
    </subcellularLocation>
</comment>
<dbReference type="PANTHER" id="PTHR22930">
    <property type="match status" value="1"/>
</dbReference>
<dbReference type="InterPro" id="IPR045249">
    <property type="entry name" value="HARBI1-like"/>
</dbReference>
<dbReference type="GO" id="GO:0016787">
    <property type="term" value="F:hydrolase activity"/>
    <property type="evidence" value="ECO:0007669"/>
    <property type="project" value="UniProtKB-KW"/>
</dbReference>
<feature type="region of interest" description="Disordered" evidence="8">
    <location>
        <begin position="281"/>
        <end position="332"/>
    </location>
</feature>
<keyword evidence="7" id="KW-0539">Nucleus</keyword>
<dbReference type="Pfam" id="PF13359">
    <property type="entry name" value="DDE_Tnp_4"/>
    <property type="match status" value="1"/>
</dbReference>
<evidence type="ECO:0000313" key="11">
    <source>
        <dbReference type="Proteomes" id="UP001627154"/>
    </source>
</evidence>
<gene>
    <name evidence="10" type="ORF">TKK_007552</name>
</gene>
<keyword evidence="11" id="KW-1185">Reference proteome</keyword>
<dbReference type="Proteomes" id="UP001627154">
    <property type="component" value="Unassembled WGS sequence"/>
</dbReference>
<evidence type="ECO:0000256" key="2">
    <source>
        <dbReference type="ARBA" id="ARBA00004123"/>
    </source>
</evidence>
<keyword evidence="5" id="KW-0479">Metal-binding</keyword>
<evidence type="ECO:0000256" key="6">
    <source>
        <dbReference type="ARBA" id="ARBA00022801"/>
    </source>
</evidence>
<accession>A0ABD2X071</accession>
<evidence type="ECO:0000259" key="9">
    <source>
        <dbReference type="Pfam" id="PF13359"/>
    </source>
</evidence>
<comment type="cofactor">
    <cofactor evidence="1">
        <name>a divalent metal cation</name>
        <dbReference type="ChEBI" id="CHEBI:60240"/>
    </cofactor>
</comment>
<dbReference type="InterPro" id="IPR027806">
    <property type="entry name" value="HARBI1_dom"/>
</dbReference>
<comment type="similarity">
    <text evidence="3">Belongs to the HARBI1 family.</text>
</comment>
<feature type="domain" description="DDE Tnp4" evidence="9">
    <location>
        <begin position="110"/>
        <end position="274"/>
    </location>
</feature>
<feature type="compositionally biased region" description="Acidic residues" evidence="8">
    <location>
        <begin position="281"/>
        <end position="327"/>
    </location>
</feature>
<name>A0ABD2X071_9HYME</name>
<evidence type="ECO:0000256" key="5">
    <source>
        <dbReference type="ARBA" id="ARBA00022723"/>
    </source>
</evidence>
<dbReference type="PANTHER" id="PTHR22930:SF269">
    <property type="entry name" value="NUCLEASE HARBI1-LIKE PROTEIN"/>
    <property type="match status" value="1"/>
</dbReference>
<dbReference type="GO" id="GO:0005634">
    <property type="term" value="C:nucleus"/>
    <property type="evidence" value="ECO:0007669"/>
    <property type="project" value="UniProtKB-SubCell"/>
</dbReference>
<evidence type="ECO:0000313" key="10">
    <source>
        <dbReference type="EMBL" id="KAL3398383.1"/>
    </source>
</evidence>
<protein>
    <recommendedName>
        <fullName evidence="9">DDE Tnp4 domain-containing protein</fullName>
    </recommendedName>
</protein>
<keyword evidence="4" id="KW-0540">Nuclease</keyword>
<dbReference type="AlphaFoldDB" id="A0ABD2X071"/>
<organism evidence="10 11">
    <name type="scientific">Trichogramma kaykai</name>
    <dbReference type="NCBI Taxonomy" id="54128"/>
    <lineage>
        <taxon>Eukaryota</taxon>
        <taxon>Metazoa</taxon>
        <taxon>Ecdysozoa</taxon>
        <taxon>Arthropoda</taxon>
        <taxon>Hexapoda</taxon>
        <taxon>Insecta</taxon>
        <taxon>Pterygota</taxon>
        <taxon>Neoptera</taxon>
        <taxon>Endopterygota</taxon>
        <taxon>Hymenoptera</taxon>
        <taxon>Apocrita</taxon>
        <taxon>Proctotrupomorpha</taxon>
        <taxon>Chalcidoidea</taxon>
        <taxon>Trichogrammatidae</taxon>
        <taxon>Trichogramma</taxon>
    </lineage>
</organism>